<evidence type="ECO:0000313" key="3">
    <source>
        <dbReference type="Proteomes" id="UP000319342"/>
    </source>
</evidence>
<evidence type="ECO:0000313" key="2">
    <source>
        <dbReference type="EMBL" id="QDU85498.1"/>
    </source>
</evidence>
<dbReference type="GO" id="GO:0019867">
    <property type="term" value="C:outer membrane"/>
    <property type="evidence" value="ECO:0007669"/>
    <property type="project" value="InterPro"/>
</dbReference>
<reference evidence="2 3" key="1">
    <citation type="submission" date="2019-02" db="EMBL/GenBank/DDBJ databases">
        <title>Deep-cultivation of Planctomycetes and their phenomic and genomic characterization uncovers novel biology.</title>
        <authorList>
            <person name="Wiegand S."/>
            <person name="Jogler M."/>
            <person name="Boedeker C."/>
            <person name="Pinto D."/>
            <person name="Vollmers J."/>
            <person name="Rivas-Marin E."/>
            <person name="Kohn T."/>
            <person name="Peeters S.H."/>
            <person name="Heuer A."/>
            <person name="Rast P."/>
            <person name="Oberbeckmann S."/>
            <person name="Bunk B."/>
            <person name="Jeske O."/>
            <person name="Meyerdierks A."/>
            <person name="Storesund J.E."/>
            <person name="Kallscheuer N."/>
            <person name="Luecker S."/>
            <person name="Lage O.M."/>
            <person name="Pohl T."/>
            <person name="Merkel B.J."/>
            <person name="Hornburger P."/>
            <person name="Mueller R.-W."/>
            <person name="Bruemmer F."/>
            <person name="Labrenz M."/>
            <person name="Spormann A.M."/>
            <person name="Op den Camp H."/>
            <person name="Overmann J."/>
            <person name="Amann R."/>
            <person name="Jetten M.S.M."/>
            <person name="Mascher T."/>
            <person name="Medema M.H."/>
            <person name="Devos D.P."/>
            <person name="Kaster A.-K."/>
            <person name="Ovreas L."/>
            <person name="Rohde M."/>
            <person name="Galperin M.Y."/>
            <person name="Jogler C."/>
        </authorList>
    </citation>
    <scope>NUCLEOTIDE SEQUENCE [LARGE SCALE GENOMIC DNA]</scope>
    <source>
        <strain evidence="2 3">Pla163</strain>
    </source>
</reference>
<dbReference type="InterPro" id="IPR007485">
    <property type="entry name" value="LPS_assembly_LptE"/>
</dbReference>
<dbReference type="Proteomes" id="UP000319342">
    <property type="component" value="Chromosome"/>
</dbReference>
<dbReference type="PROSITE" id="PS51257">
    <property type="entry name" value="PROKAR_LIPOPROTEIN"/>
    <property type="match status" value="1"/>
</dbReference>
<evidence type="ECO:0000256" key="1">
    <source>
        <dbReference type="SAM" id="MobiDB-lite"/>
    </source>
</evidence>
<gene>
    <name evidence="2" type="ORF">Pla163_26290</name>
</gene>
<dbReference type="AlphaFoldDB" id="A0A518D1Z5"/>
<dbReference type="EMBL" id="CP036290">
    <property type="protein sequence ID" value="QDU85498.1"/>
    <property type="molecule type" value="Genomic_DNA"/>
</dbReference>
<organism evidence="2 3">
    <name type="scientific">Rohdeia mirabilis</name>
    <dbReference type="NCBI Taxonomy" id="2528008"/>
    <lineage>
        <taxon>Bacteria</taxon>
        <taxon>Pseudomonadati</taxon>
        <taxon>Planctomycetota</taxon>
        <taxon>Planctomycetia</taxon>
        <taxon>Planctomycetia incertae sedis</taxon>
        <taxon>Rohdeia</taxon>
    </lineage>
</organism>
<dbReference type="Pfam" id="PF04390">
    <property type="entry name" value="LptE"/>
    <property type="match status" value="1"/>
</dbReference>
<sequence>MRSILLALAAGLLLGACGWHTGLGVPAGARTVSIEFAANETRLPDLEVDLTDALYRALLDRLDLAVVSYDEADLVLDARLVDLRRRGGVRDEDARLLEGGVILGVEVDLRDRRSGEVLETSRRRLSSGYVVGPGLSPATAPGEPLARTRVLHNLADGVVLDLFAPTNGNGAVPTGDGRPGATGYEREIDPLPPTNQGG</sequence>
<name>A0A518D1Z5_9BACT</name>
<proteinExistence type="predicted"/>
<protein>
    <submittedName>
        <fullName evidence="2">Uncharacterized protein</fullName>
    </submittedName>
</protein>
<dbReference type="RefSeq" id="WP_145188962.1">
    <property type="nucleotide sequence ID" value="NZ_CP036290.1"/>
</dbReference>
<keyword evidence="3" id="KW-1185">Reference proteome</keyword>
<feature type="region of interest" description="Disordered" evidence="1">
    <location>
        <begin position="165"/>
        <end position="198"/>
    </location>
</feature>
<accession>A0A518D1Z5</accession>
<dbReference type="GO" id="GO:0043165">
    <property type="term" value="P:Gram-negative-bacterium-type cell outer membrane assembly"/>
    <property type="evidence" value="ECO:0007669"/>
    <property type="project" value="InterPro"/>
</dbReference>